<sequence>MAASWTTYQHVDNPGEDLAMVARERTSDLLEQLVFDQTTGKGGCALRKST</sequence>
<evidence type="ECO:0000313" key="2">
    <source>
        <dbReference type="Proteomes" id="UP001390339"/>
    </source>
</evidence>
<accession>A0ABR2IS34</accession>
<name>A0ABR2IS34_9PEZI</name>
<dbReference type="Proteomes" id="UP001390339">
    <property type="component" value="Unassembled WGS sequence"/>
</dbReference>
<organism evidence="1 2">
    <name type="scientific">Apiospora arundinis</name>
    <dbReference type="NCBI Taxonomy" id="335852"/>
    <lineage>
        <taxon>Eukaryota</taxon>
        <taxon>Fungi</taxon>
        <taxon>Dikarya</taxon>
        <taxon>Ascomycota</taxon>
        <taxon>Pezizomycotina</taxon>
        <taxon>Sordariomycetes</taxon>
        <taxon>Xylariomycetidae</taxon>
        <taxon>Amphisphaeriales</taxon>
        <taxon>Apiosporaceae</taxon>
        <taxon>Apiospora</taxon>
    </lineage>
</organism>
<reference evidence="1 2" key="1">
    <citation type="journal article" date="2024" name="IMA Fungus">
        <title>Apiospora arundinis, a panoply of carbohydrate-active enzymes and secondary metabolites.</title>
        <authorList>
            <person name="Sorensen T."/>
            <person name="Petersen C."/>
            <person name="Muurmann A.T."/>
            <person name="Christiansen J.V."/>
            <person name="Brundto M.L."/>
            <person name="Overgaard C.K."/>
            <person name="Boysen A.T."/>
            <person name="Wollenberg R.D."/>
            <person name="Larsen T.O."/>
            <person name="Sorensen J.L."/>
            <person name="Nielsen K.L."/>
            <person name="Sondergaard T.E."/>
        </authorList>
    </citation>
    <scope>NUCLEOTIDE SEQUENCE [LARGE SCALE GENOMIC DNA]</scope>
    <source>
        <strain evidence="1 2">AAU 773</strain>
    </source>
</reference>
<gene>
    <name evidence="1" type="ORF">PGQ11_005954</name>
</gene>
<dbReference type="EMBL" id="JAPCWZ010000004">
    <property type="protein sequence ID" value="KAK8867376.1"/>
    <property type="molecule type" value="Genomic_DNA"/>
</dbReference>
<proteinExistence type="predicted"/>
<keyword evidence="2" id="KW-1185">Reference proteome</keyword>
<comment type="caution">
    <text evidence="1">The sequence shown here is derived from an EMBL/GenBank/DDBJ whole genome shotgun (WGS) entry which is preliminary data.</text>
</comment>
<protein>
    <submittedName>
        <fullName evidence="1">Uncharacterized protein</fullName>
    </submittedName>
</protein>
<evidence type="ECO:0000313" key="1">
    <source>
        <dbReference type="EMBL" id="KAK8867376.1"/>
    </source>
</evidence>